<dbReference type="RefSeq" id="WP_121196469.1">
    <property type="nucleotide sequence ID" value="NZ_RBKU01000001.1"/>
</dbReference>
<evidence type="ECO:0000313" key="6">
    <source>
        <dbReference type="EMBL" id="RKR80659.1"/>
    </source>
</evidence>
<dbReference type="Proteomes" id="UP000268007">
    <property type="component" value="Unassembled WGS sequence"/>
</dbReference>
<evidence type="ECO:0000256" key="5">
    <source>
        <dbReference type="SAM" id="Phobius"/>
    </source>
</evidence>
<evidence type="ECO:0000313" key="7">
    <source>
        <dbReference type="Proteomes" id="UP000268007"/>
    </source>
</evidence>
<dbReference type="EMBL" id="RBKU01000001">
    <property type="protein sequence ID" value="RKR80659.1"/>
    <property type="molecule type" value="Genomic_DNA"/>
</dbReference>
<reference evidence="6 7" key="1">
    <citation type="submission" date="2018-10" db="EMBL/GenBank/DDBJ databases">
        <title>Genomic Encyclopedia of Archaeal and Bacterial Type Strains, Phase II (KMG-II): from individual species to whole genera.</title>
        <authorList>
            <person name="Goeker M."/>
        </authorList>
    </citation>
    <scope>NUCLEOTIDE SEQUENCE [LARGE SCALE GENOMIC DNA]</scope>
    <source>
        <strain evidence="6 7">DSM 18602</strain>
    </source>
</reference>
<dbReference type="InterPro" id="IPR000537">
    <property type="entry name" value="UbiA_prenyltransferase"/>
</dbReference>
<dbReference type="AlphaFoldDB" id="A0A495IXQ6"/>
<evidence type="ECO:0000256" key="4">
    <source>
        <dbReference type="ARBA" id="ARBA00023136"/>
    </source>
</evidence>
<keyword evidence="3 5" id="KW-1133">Transmembrane helix</keyword>
<feature type="transmembrane region" description="Helical" evidence="5">
    <location>
        <begin position="37"/>
        <end position="58"/>
    </location>
</feature>
<feature type="transmembrane region" description="Helical" evidence="5">
    <location>
        <begin position="134"/>
        <end position="156"/>
    </location>
</feature>
<gene>
    <name evidence="6" type="ORF">BDD43_0790</name>
</gene>
<keyword evidence="4 5" id="KW-0472">Membrane</keyword>
<evidence type="ECO:0000256" key="2">
    <source>
        <dbReference type="ARBA" id="ARBA00022692"/>
    </source>
</evidence>
<dbReference type="GO" id="GO:0016765">
    <property type="term" value="F:transferase activity, transferring alkyl or aryl (other than methyl) groups"/>
    <property type="evidence" value="ECO:0007669"/>
    <property type="project" value="InterPro"/>
</dbReference>
<comment type="caution">
    <text evidence="6">The sequence shown here is derived from an EMBL/GenBank/DDBJ whole genome shotgun (WGS) entry which is preliminary data.</text>
</comment>
<feature type="transmembrane region" description="Helical" evidence="5">
    <location>
        <begin position="207"/>
        <end position="233"/>
    </location>
</feature>
<dbReference type="OrthoDB" id="665023at2"/>
<comment type="subcellular location">
    <subcellularLocation>
        <location evidence="1">Membrane</location>
        <topology evidence="1">Multi-pass membrane protein</topology>
    </subcellularLocation>
</comment>
<organism evidence="6 7">
    <name type="scientific">Mucilaginibacter gracilis</name>
    <dbReference type="NCBI Taxonomy" id="423350"/>
    <lineage>
        <taxon>Bacteria</taxon>
        <taxon>Pseudomonadati</taxon>
        <taxon>Bacteroidota</taxon>
        <taxon>Sphingobacteriia</taxon>
        <taxon>Sphingobacteriales</taxon>
        <taxon>Sphingobacteriaceae</taxon>
        <taxon>Mucilaginibacter</taxon>
    </lineage>
</organism>
<proteinExistence type="predicted"/>
<evidence type="ECO:0000256" key="1">
    <source>
        <dbReference type="ARBA" id="ARBA00004141"/>
    </source>
</evidence>
<evidence type="ECO:0000256" key="3">
    <source>
        <dbReference type="ARBA" id="ARBA00022989"/>
    </source>
</evidence>
<name>A0A495IXQ6_9SPHI</name>
<keyword evidence="7" id="KW-1185">Reference proteome</keyword>
<feature type="transmembrane region" description="Helical" evidence="5">
    <location>
        <begin position="278"/>
        <end position="299"/>
    </location>
</feature>
<keyword evidence="2 5" id="KW-0812">Transmembrane</keyword>
<accession>A0A495IXQ6</accession>
<dbReference type="GO" id="GO:0016020">
    <property type="term" value="C:membrane"/>
    <property type="evidence" value="ECO:0007669"/>
    <property type="project" value="UniProtKB-SubCell"/>
</dbReference>
<protein>
    <submittedName>
        <fullName evidence="6">1,4-dihydroxy-2-naphthoate octaprenyltransferase</fullName>
    </submittedName>
</protein>
<feature type="transmembrane region" description="Helical" evidence="5">
    <location>
        <begin position="86"/>
        <end position="114"/>
    </location>
</feature>
<sequence>MQILQFIVPSRSAIAHLRFVFSLFLMPVYFFAYSQALVINAGSALLVFLIWHVLAFPASNGYNSYFDKDEESIGLLDKPPVVDISLYYFSLLLETAGFLLGFLVSWQFAFAVLLYGIMSKLYSHPKTRLKKYPVISFLTVFFFQGAFIYFTTYTAITGTTLFAGWNTGFIMAGAICSCLIGASYPLTQVYQHGEDGRRGDFTISILLGYKGSFIFSGALFATAILLSFFYWQQHHMPDYFYFFLFCSAPVFVFFNYWFYKVGQSTSNANYKNAMLMNFISAGCMLFYFLAIAILSGHVLV</sequence>
<feature type="transmembrane region" description="Helical" evidence="5">
    <location>
        <begin position="12"/>
        <end position="30"/>
    </location>
</feature>
<keyword evidence="6" id="KW-0808">Transferase</keyword>
<feature type="transmembrane region" description="Helical" evidence="5">
    <location>
        <begin position="239"/>
        <end position="258"/>
    </location>
</feature>
<feature type="transmembrane region" description="Helical" evidence="5">
    <location>
        <begin position="162"/>
        <end position="186"/>
    </location>
</feature>
<dbReference type="Pfam" id="PF01040">
    <property type="entry name" value="UbiA"/>
    <property type="match status" value="1"/>
</dbReference>